<dbReference type="GO" id="GO:0006276">
    <property type="term" value="P:plasmid maintenance"/>
    <property type="evidence" value="ECO:0007669"/>
    <property type="project" value="InterPro"/>
</dbReference>
<sequence length="46" mass="5385">MALQESDFLNNVKSGHYEINPDVIFKGGKTERMNVLIRYRNIESQE</sequence>
<feature type="domain" description="Plasmid replication protein RepL" evidence="1">
    <location>
        <begin position="2"/>
        <end position="44"/>
    </location>
</feature>
<dbReference type="Pfam" id="PF05732">
    <property type="entry name" value="RepL"/>
    <property type="match status" value="1"/>
</dbReference>
<evidence type="ECO:0000313" key="2">
    <source>
        <dbReference type="EMBL" id="REJ30911.1"/>
    </source>
</evidence>
<reference evidence="2 3" key="1">
    <citation type="submission" date="2018-03" db="EMBL/GenBank/DDBJ databases">
        <authorList>
            <person name="Keele B.F."/>
        </authorList>
    </citation>
    <scope>NUCLEOTIDE SEQUENCE [LARGE SCALE GENOMIC DNA]</scope>
    <source>
        <strain evidence="2">ZCTH4_d</strain>
    </source>
</reference>
<dbReference type="AlphaFoldDB" id="A0A3E0K8E5"/>
<dbReference type="EMBL" id="QEWE01000008">
    <property type="protein sequence ID" value="REJ30911.1"/>
    <property type="molecule type" value="Genomic_DNA"/>
</dbReference>
<protein>
    <recommendedName>
        <fullName evidence="1">Plasmid replication protein RepL domain-containing protein</fullName>
    </recommendedName>
</protein>
<dbReference type="RefSeq" id="WP_416246426.1">
    <property type="nucleotide sequence ID" value="NZ_JBAIZG010000054.1"/>
</dbReference>
<gene>
    <name evidence="2" type="ORF">C6P37_02300</name>
</gene>
<evidence type="ECO:0000259" key="1">
    <source>
        <dbReference type="Pfam" id="PF05732"/>
    </source>
</evidence>
<dbReference type="Proteomes" id="UP000257014">
    <property type="component" value="Unassembled WGS sequence"/>
</dbReference>
<evidence type="ECO:0000313" key="3">
    <source>
        <dbReference type="Proteomes" id="UP000257014"/>
    </source>
</evidence>
<proteinExistence type="predicted"/>
<accession>A0A3E0K8E5</accession>
<name>A0A3E0K8E5_9BACI</name>
<dbReference type="GO" id="GO:0006260">
    <property type="term" value="P:DNA replication"/>
    <property type="evidence" value="ECO:0007669"/>
    <property type="project" value="InterPro"/>
</dbReference>
<comment type="caution">
    <text evidence="2">The sequence shown here is derived from an EMBL/GenBank/DDBJ whole genome shotgun (WGS) entry which is preliminary data.</text>
</comment>
<dbReference type="InterPro" id="IPR008813">
    <property type="entry name" value="Plasmid_replication_RepL"/>
</dbReference>
<organism evidence="2 3">
    <name type="scientific">Caldibacillus debilis</name>
    <dbReference type="NCBI Taxonomy" id="301148"/>
    <lineage>
        <taxon>Bacteria</taxon>
        <taxon>Bacillati</taxon>
        <taxon>Bacillota</taxon>
        <taxon>Bacilli</taxon>
        <taxon>Bacillales</taxon>
        <taxon>Bacillaceae</taxon>
        <taxon>Caldibacillus</taxon>
    </lineage>
</organism>